<reference evidence="2" key="2">
    <citation type="submission" date="2015-01" db="EMBL/GenBank/DDBJ databases">
        <title>Complete Genome of Bacillus megaterium Siphophage Stahl.</title>
        <authorList>
            <person name="Brizendine A.M."/>
            <person name="Rousseau S."/>
            <person name="Hernandez A.C."/>
            <person name="Everett G.F.K."/>
        </authorList>
    </citation>
    <scope>NUCLEOTIDE SEQUENCE [LARGE SCALE GENOMIC DNA]</scope>
</reference>
<dbReference type="RefSeq" id="YP_009203665.1">
    <property type="nucleotide sequence ID" value="NC_028856.1"/>
</dbReference>
<organism evidence="1 2">
    <name type="scientific">Bacillus phage Stahl</name>
    <dbReference type="NCBI Taxonomy" id="1610832"/>
    <lineage>
        <taxon>Viruses</taxon>
        <taxon>Duplodnaviria</taxon>
        <taxon>Heunggongvirae</taxon>
        <taxon>Uroviricota</taxon>
        <taxon>Caudoviricetes</taxon>
        <taxon>Slashvirus</taxon>
        <taxon>Slashvirus stahl</taxon>
    </lineage>
</organism>
<dbReference type="Proteomes" id="UP000033015">
    <property type="component" value="Segment"/>
</dbReference>
<dbReference type="GeneID" id="26647864"/>
<accession>A0A0E3GMN9</accession>
<dbReference type="OrthoDB" id="25250at10239"/>
<evidence type="ECO:0000313" key="2">
    <source>
        <dbReference type="Proteomes" id="UP000033015"/>
    </source>
</evidence>
<evidence type="ECO:0000313" key="1">
    <source>
        <dbReference type="EMBL" id="AKA61489.1"/>
    </source>
</evidence>
<reference evidence="1 2" key="1">
    <citation type="journal article" date="2015" name="Genome Announc.">
        <title>Complete Genome Sequence of Bacillus megaterium Siphophage Stahl.</title>
        <authorList>
            <person name="Brizendine A.M."/>
            <person name="Rousseau S."/>
            <person name="Hernandez A.C."/>
            <person name="Kuty Everett G.F."/>
        </authorList>
    </citation>
    <scope>NUCLEOTIDE SEQUENCE [LARGE SCALE GENOMIC DNA]</scope>
</reference>
<dbReference type="EMBL" id="KP696447">
    <property type="protein sequence ID" value="AKA61489.1"/>
    <property type="molecule type" value="Genomic_DNA"/>
</dbReference>
<proteinExistence type="predicted"/>
<protein>
    <submittedName>
        <fullName evidence="1">Uncharacterized protein</fullName>
    </submittedName>
</protein>
<keyword evidence="2" id="KW-1185">Reference proteome</keyword>
<dbReference type="KEGG" id="vg:26647864"/>
<gene>
    <name evidence="1" type="ORF">CPT_Stahl61</name>
</gene>
<name>A0A0E3GMN9_9CAUD</name>
<sequence length="55" mass="6573">MKQKELSKKEIIDGLLDVYNDYMFLFNLFGDKEYFEVVETVARHLRKITAEQTTL</sequence>